<evidence type="ECO:0000313" key="1">
    <source>
        <dbReference type="EMBL" id="RMX60681.1"/>
    </source>
</evidence>
<reference evidence="1 2" key="1">
    <citation type="journal article" date="2018" name="Sci. Rep.">
        <title>Comparative analysis of the Pocillopora damicornis genome highlights role of immune system in coral evolution.</title>
        <authorList>
            <person name="Cunning R."/>
            <person name="Bay R.A."/>
            <person name="Gillette P."/>
            <person name="Baker A.C."/>
            <person name="Traylor-Knowles N."/>
        </authorList>
    </citation>
    <scope>NUCLEOTIDE SEQUENCE [LARGE SCALE GENOMIC DNA]</scope>
    <source>
        <strain evidence="1">RSMAS</strain>
        <tissue evidence="1">Whole animal</tissue>
    </source>
</reference>
<name>A0A3M6V430_POCDA</name>
<dbReference type="Proteomes" id="UP000275408">
    <property type="component" value="Unassembled WGS sequence"/>
</dbReference>
<keyword evidence="2" id="KW-1185">Reference proteome</keyword>
<dbReference type="AlphaFoldDB" id="A0A3M6V430"/>
<evidence type="ECO:0000313" key="2">
    <source>
        <dbReference type="Proteomes" id="UP000275408"/>
    </source>
</evidence>
<gene>
    <name evidence="1" type="ORF">pdam_00014535</name>
</gene>
<dbReference type="EMBL" id="RCHS01000124">
    <property type="protein sequence ID" value="RMX60681.1"/>
    <property type="molecule type" value="Genomic_DNA"/>
</dbReference>
<comment type="caution">
    <text evidence="1">The sequence shown here is derived from an EMBL/GenBank/DDBJ whole genome shotgun (WGS) entry which is preliminary data.</text>
</comment>
<protein>
    <submittedName>
        <fullName evidence="1">Uncharacterized protein</fullName>
    </submittedName>
</protein>
<sequence length="111" mass="12680">MQDVIFQHFLAKLTPSKKAQDEKLNRQPELHSVDSDTCFEVKWSGGEGTVNMNKIDLWPAHSMVGPQIPAQKTWSLTDSGDQEFWQLEELSSNPSSSCKYERSLVRLRNLT</sequence>
<proteinExistence type="predicted"/>
<accession>A0A3M6V430</accession>
<organism evidence="1 2">
    <name type="scientific">Pocillopora damicornis</name>
    <name type="common">Cauliflower coral</name>
    <name type="synonym">Millepora damicornis</name>
    <dbReference type="NCBI Taxonomy" id="46731"/>
    <lineage>
        <taxon>Eukaryota</taxon>
        <taxon>Metazoa</taxon>
        <taxon>Cnidaria</taxon>
        <taxon>Anthozoa</taxon>
        <taxon>Hexacorallia</taxon>
        <taxon>Scleractinia</taxon>
        <taxon>Astrocoeniina</taxon>
        <taxon>Pocilloporidae</taxon>
        <taxon>Pocillopora</taxon>
    </lineage>
</organism>